<dbReference type="EMBL" id="PKPP01002386">
    <property type="protein sequence ID" value="PWA75603.1"/>
    <property type="molecule type" value="Genomic_DNA"/>
</dbReference>
<dbReference type="OrthoDB" id="769595at2759"/>
<keyword evidence="3" id="KW-0812">Transmembrane</keyword>
<dbReference type="SUPFAM" id="SSF48403">
    <property type="entry name" value="Ankyrin repeat"/>
    <property type="match status" value="1"/>
</dbReference>
<feature type="transmembrane region" description="Helical" evidence="3">
    <location>
        <begin position="703"/>
        <end position="723"/>
    </location>
</feature>
<keyword evidence="6" id="KW-1185">Reference proteome</keyword>
<dbReference type="Pfam" id="PF13962">
    <property type="entry name" value="PGG"/>
    <property type="match status" value="1"/>
</dbReference>
<evidence type="ECO:0000259" key="4">
    <source>
        <dbReference type="Pfam" id="PF13962"/>
    </source>
</evidence>
<dbReference type="PROSITE" id="PS50088">
    <property type="entry name" value="ANK_REPEAT"/>
    <property type="match status" value="1"/>
</dbReference>
<feature type="transmembrane region" description="Helical" evidence="3">
    <location>
        <begin position="447"/>
        <end position="475"/>
    </location>
</feature>
<evidence type="ECO:0000256" key="2">
    <source>
        <dbReference type="SAM" id="Coils"/>
    </source>
</evidence>
<dbReference type="InterPro" id="IPR036770">
    <property type="entry name" value="Ankyrin_rpt-contain_sf"/>
</dbReference>
<gene>
    <name evidence="5" type="ORF">CTI12_AA240040</name>
</gene>
<reference evidence="5 6" key="1">
    <citation type="journal article" date="2018" name="Mol. Plant">
        <title>The genome of Artemisia annua provides insight into the evolution of Asteraceae family and artemisinin biosynthesis.</title>
        <authorList>
            <person name="Shen Q."/>
            <person name="Zhang L."/>
            <person name="Liao Z."/>
            <person name="Wang S."/>
            <person name="Yan T."/>
            <person name="Shi P."/>
            <person name="Liu M."/>
            <person name="Fu X."/>
            <person name="Pan Q."/>
            <person name="Wang Y."/>
            <person name="Lv Z."/>
            <person name="Lu X."/>
            <person name="Zhang F."/>
            <person name="Jiang W."/>
            <person name="Ma Y."/>
            <person name="Chen M."/>
            <person name="Hao X."/>
            <person name="Li L."/>
            <person name="Tang Y."/>
            <person name="Lv G."/>
            <person name="Zhou Y."/>
            <person name="Sun X."/>
            <person name="Brodelius P.E."/>
            <person name="Rose J.K.C."/>
            <person name="Tang K."/>
        </authorList>
    </citation>
    <scope>NUCLEOTIDE SEQUENCE [LARGE SCALE GENOMIC DNA]</scope>
    <source>
        <strain evidence="6">cv. Huhao1</strain>
        <tissue evidence="5">Leaf</tissue>
    </source>
</reference>
<dbReference type="AlphaFoldDB" id="A0A2U1NQ21"/>
<sequence length="872" mass="98093">MAGSSNPLNNISEKIQDLEFLYASNANVSNFVSVKLSSDRNYHLWKTQMLCLMSTHNMRGIVDDAYVSPRASRKEIMYQYDSLLKGWIFGSVSENVLGTVIDLDSAKDVWNKLKSFYDASMSRKQAPTKSDAETKLTKSDGETETKDIDVVSAQTNTNVEDAISINVVSSEPVTQSEDHENKTASDLLENEIKHKNLLETTMRGDWLGAEAVLKKDKDLVKEEISGDGSMMLHVAVGVGHKDFVKNLFSYISEEDVLATRKLDGSTALHIAAIVGNTYAADLLLKKNKRCLRIKDKNGEEPLHKAYENMHLDTIGYLLKAVDEYEKSMSRSFSIGSSVHSHLRPGVEIGVDLLVNAISAKQYNLASDLIVKFPKFASKNDDALMAIAKTFPSGDFGRTIKTFSWKHLWEGICIMAQLLSLIVLRGLLEGEWEPPSLTNMIVCDVILMVPFALLVDVFLFLLGLMLLPSGVLLYLLTWISRSLVEPITHIQKKKEEMDEAEKVLELVCNEIDKLEFTGTHHPYYTRPILEAARQNAHKVVDEILCRSPKAIQSTDKSGYDIIQLAIIHRSERIYNLIYDIGERKNLYRTIVDSSKNNILHLAGRLAPSHVLNHTTGAALQLQRELQWREVHSKSTVNHKQVYIFVFKHHKQVILILQEVKEVVFPTYITQENIFKETPDMVFTREHKNLVKEGEQWMKTTAESCSITAALITTIVFAAAITVPGGSNQETGIPVFTKDIAFIIFCVSDAISLFSSTTALLVFLSILTARFSEKDFLVSLPRRLLIGICSLLLSAISMMVAFSSTLFLVFCHQKIWMLAPICGLSLIPISFFVASKFLLIVDLFQSTYGRKFGPRRRGKRARFNPDKIRLFFGK</sequence>
<comment type="caution">
    <text evidence="5">The sequence shown here is derived from an EMBL/GenBank/DDBJ whole genome shotgun (WGS) entry which is preliminary data.</text>
</comment>
<dbReference type="PANTHER" id="PTHR24177:SF475">
    <property type="entry name" value="ANKYRIN REPEAT-CONTAINING DOMAIN, PGG DOMAIN PROTEIN-RELATED"/>
    <property type="match status" value="1"/>
</dbReference>
<evidence type="ECO:0000313" key="6">
    <source>
        <dbReference type="Proteomes" id="UP000245207"/>
    </source>
</evidence>
<evidence type="ECO:0000256" key="1">
    <source>
        <dbReference type="PROSITE-ProRule" id="PRU00023"/>
    </source>
</evidence>
<name>A0A2U1NQ21_ARTAN</name>
<keyword evidence="1" id="KW-0040">ANK repeat</keyword>
<dbReference type="Proteomes" id="UP000245207">
    <property type="component" value="Unassembled WGS sequence"/>
</dbReference>
<feature type="transmembrane region" description="Helical" evidence="3">
    <location>
        <begin position="738"/>
        <end position="762"/>
    </location>
</feature>
<dbReference type="Gene3D" id="1.25.40.20">
    <property type="entry name" value="Ankyrin repeat-containing domain"/>
    <property type="match status" value="1"/>
</dbReference>
<evidence type="ECO:0000256" key="3">
    <source>
        <dbReference type="SAM" id="Phobius"/>
    </source>
</evidence>
<protein>
    <submittedName>
        <fullName evidence="5">Ankyrin repeat-containing domain, PGG domain, Gag-polypeptide of LTR copia-type</fullName>
    </submittedName>
</protein>
<keyword evidence="2" id="KW-0175">Coiled coil</keyword>
<dbReference type="STRING" id="35608.A0A2U1NQ21"/>
<feature type="transmembrane region" description="Helical" evidence="3">
    <location>
        <begin position="782"/>
        <end position="807"/>
    </location>
</feature>
<feature type="transmembrane region" description="Helical" evidence="3">
    <location>
        <begin position="813"/>
        <end position="839"/>
    </location>
</feature>
<organism evidence="5 6">
    <name type="scientific">Artemisia annua</name>
    <name type="common">Sweet wormwood</name>
    <dbReference type="NCBI Taxonomy" id="35608"/>
    <lineage>
        <taxon>Eukaryota</taxon>
        <taxon>Viridiplantae</taxon>
        <taxon>Streptophyta</taxon>
        <taxon>Embryophyta</taxon>
        <taxon>Tracheophyta</taxon>
        <taxon>Spermatophyta</taxon>
        <taxon>Magnoliopsida</taxon>
        <taxon>eudicotyledons</taxon>
        <taxon>Gunneridae</taxon>
        <taxon>Pentapetalae</taxon>
        <taxon>asterids</taxon>
        <taxon>campanulids</taxon>
        <taxon>Asterales</taxon>
        <taxon>Asteraceae</taxon>
        <taxon>Asteroideae</taxon>
        <taxon>Anthemideae</taxon>
        <taxon>Artemisiinae</taxon>
        <taxon>Artemisia</taxon>
    </lineage>
</organism>
<dbReference type="InterPro" id="IPR026961">
    <property type="entry name" value="PGG_dom"/>
</dbReference>
<feature type="repeat" description="ANK" evidence="1">
    <location>
        <begin position="263"/>
        <end position="287"/>
    </location>
</feature>
<dbReference type="SMART" id="SM00248">
    <property type="entry name" value="ANK"/>
    <property type="match status" value="4"/>
</dbReference>
<dbReference type="PANTHER" id="PTHR24177">
    <property type="entry name" value="CASKIN"/>
    <property type="match status" value="1"/>
</dbReference>
<dbReference type="InterPro" id="IPR002110">
    <property type="entry name" value="Ankyrin_rpt"/>
</dbReference>
<dbReference type="Pfam" id="PF12796">
    <property type="entry name" value="Ank_2"/>
    <property type="match status" value="1"/>
</dbReference>
<accession>A0A2U1NQ21</accession>
<dbReference type="GO" id="GO:0016020">
    <property type="term" value="C:membrane"/>
    <property type="evidence" value="ECO:0007669"/>
    <property type="project" value="TreeGrafter"/>
</dbReference>
<proteinExistence type="predicted"/>
<dbReference type="PROSITE" id="PS50297">
    <property type="entry name" value="ANK_REP_REGION"/>
    <property type="match status" value="1"/>
</dbReference>
<feature type="coiled-coil region" evidence="2">
    <location>
        <begin position="489"/>
        <end position="516"/>
    </location>
</feature>
<keyword evidence="3" id="KW-1133">Transmembrane helix</keyword>
<keyword evidence="3" id="KW-0472">Membrane</keyword>
<evidence type="ECO:0000313" key="5">
    <source>
        <dbReference type="EMBL" id="PWA75603.1"/>
    </source>
</evidence>
<feature type="domain" description="PGG" evidence="4">
    <location>
        <begin position="694"/>
        <end position="806"/>
    </location>
</feature>